<gene>
    <name evidence="1" type="ORF">SPARVUS_LOCUS9826776</name>
</gene>
<dbReference type="InterPro" id="IPR036834">
    <property type="entry name" value="Bcl-2-like_sf"/>
</dbReference>
<evidence type="ECO:0000313" key="2">
    <source>
        <dbReference type="Proteomes" id="UP001162483"/>
    </source>
</evidence>
<dbReference type="Gene3D" id="1.10.437.10">
    <property type="entry name" value="Blc2-like"/>
    <property type="match status" value="1"/>
</dbReference>
<dbReference type="EMBL" id="CATNWA010015451">
    <property type="protein sequence ID" value="CAI9583507.1"/>
    <property type="molecule type" value="Genomic_DNA"/>
</dbReference>
<organism evidence="1 2">
    <name type="scientific">Staurois parvus</name>
    <dbReference type="NCBI Taxonomy" id="386267"/>
    <lineage>
        <taxon>Eukaryota</taxon>
        <taxon>Metazoa</taxon>
        <taxon>Chordata</taxon>
        <taxon>Craniata</taxon>
        <taxon>Vertebrata</taxon>
        <taxon>Euteleostomi</taxon>
        <taxon>Amphibia</taxon>
        <taxon>Batrachia</taxon>
        <taxon>Anura</taxon>
        <taxon>Neobatrachia</taxon>
        <taxon>Ranoidea</taxon>
        <taxon>Ranidae</taxon>
        <taxon>Staurois</taxon>
    </lineage>
</organism>
<dbReference type="SUPFAM" id="SSF56854">
    <property type="entry name" value="Bcl-2 inhibitors of programmed cell death"/>
    <property type="match status" value="1"/>
</dbReference>
<sequence length="111" mass="12730">MAEAKHTDPVVREAYELSHDYIHYVTGRTTTPAPSPAACALRFAGDELMEKFPIFFKRWPRVFRGVTEDTACDLLIQTIDDNMRENSGTGKRDRQDIHLTYRGALSYLSMF</sequence>
<reference evidence="1" key="1">
    <citation type="submission" date="2023-05" db="EMBL/GenBank/DDBJ databases">
        <authorList>
            <person name="Stuckert A."/>
        </authorList>
    </citation>
    <scope>NUCLEOTIDE SEQUENCE</scope>
</reference>
<name>A0ABN9EJ87_9NEOB</name>
<proteinExistence type="predicted"/>
<dbReference type="Proteomes" id="UP001162483">
    <property type="component" value="Unassembled WGS sequence"/>
</dbReference>
<evidence type="ECO:0000313" key="1">
    <source>
        <dbReference type="EMBL" id="CAI9583507.1"/>
    </source>
</evidence>
<accession>A0ABN9EJ87</accession>
<comment type="caution">
    <text evidence="1">The sequence shown here is derived from an EMBL/GenBank/DDBJ whole genome shotgun (WGS) entry which is preliminary data.</text>
</comment>
<keyword evidence="2" id="KW-1185">Reference proteome</keyword>
<protein>
    <submittedName>
        <fullName evidence="1">Uncharacterized protein</fullName>
    </submittedName>
</protein>